<dbReference type="KEGG" id="fsy:FsymDg_1279"/>
<gene>
    <name evidence="4" type="ordered locus">FsymDg_1279</name>
</gene>
<feature type="transmembrane region" description="Helical" evidence="2">
    <location>
        <begin position="117"/>
        <end position="135"/>
    </location>
</feature>
<reference evidence="4 5" key="1">
    <citation type="submission" date="2011-05" db="EMBL/GenBank/DDBJ databases">
        <title>Complete sequence of chromosome of Frankia symbiont of Datisca glomerata.</title>
        <authorList>
            <consortium name="US DOE Joint Genome Institute"/>
            <person name="Lucas S."/>
            <person name="Han J."/>
            <person name="Lapidus A."/>
            <person name="Cheng J.-F."/>
            <person name="Goodwin L."/>
            <person name="Pitluck S."/>
            <person name="Peters L."/>
            <person name="Mikhailova N."/>
            <person name="Chertkov O."/>
            <person name="Teshima H."/>
            <person name="Han C."/>
            <person name="Tapia R."/>
            <person name="Land M."/>
            <person name="Hauser L."/>
            <person name="Kyrpides N."/>
            <person name="Ivanova N."/>
            <person name="Pagani I."/>
            <person name="Berry A."/>
            <person name="Pawlowski K."/>
            <person name="Persson T."/>
            <person name="Vanden Heuvel B."/>
            <person name="Benson D."/>
            <person name="Woyke T."/>
        </authorList>
    </citation>
    <scope>NUCLEOTIDE SEQUENCE [LARGE SCALE GENOMIC DNA]</scope>
    <source>
        <strain evidence="5">4085684</strain>
    </source>
</reference>
<dbReference type="InterPro" id="IPR027417">
    <property type="entry name" value="P-loop_NTPase"/>
</dbReference>
<dbReference type="EMBL" id="CP002801">
    <property type="protein sequence ID" value="AEH08764.1"/>
    <property type="molecule type" value="Genomic_DNA"/>
</dbReference>
<dbReference type="HOGENOM" id="CLU_385772_0_0_11"/>
<feature type="compositionally biased region" description="Low complexity" evidence="1">
    <location>
        <begin position="605"/>
        <end position="614"/>
    </location>
</feature>
<dbReference type="Gene3D" id="3.40.50.300">
    <property type="entry name" value="P-loop containing nucleotide triphosphate hydrolases"/>
    <property type="match status" value="1"/>
</dbReference>
<evidence type="ECO:0000256" key="1">
    <source>
        <dbReference type="SAM" id="MobiDB-lite"/>
    </source>
</evidence>
<name>F8B0D8_9ACTN</name>
<dbReference type="RefSeq" id="WP_013872738.1">
    <property type="nucleotide sequence ID" value="NC_015656.1"/>
</dbReference>
<keyword evidence="2" id="KW-0472">Membrane</keyword>
<sequence length="716" mass="75324">MATRAEIARLLADTERAADTEQAPAAGPVARARAAYRRLHGLYGRLRAWRLRHQAAPLLVLGVLWAAGAVAAAIPSTTGPIILGWLVLTGAGWLVRHRRHTTPTAVRTARRRTLRTAGAGAGWLFLAAVQGAWGWPVAVLWIGGYGLAAPWWYRHRIPVPPPAPLALPAPPAPPVLEVAEPAPQIPALWAQRVGAANRVLAGSYLTNPDMIGPAQTWTAQLNPGVHTTATAIAAAPLIASALGLDIDQVTVDRHPAGGADRALILVVDRANNPLQRLNYHPGPDTVYNSDTGYADVGIHADETPGRWAFYIPTWGLAGGAIIGGIGSGKSTLITNLATIAAYTRVLSVWAGDPQGGQSMPAVIRRATWPARTTDEILLQLRAAAKAIDIRGALNGLRGVELHVPTSQEPGILLFLDEIHKIFVRGSEHAALASLIAREGRKAAVAIIGADQYPGLPTFGDDEALRSSMFAKNLAVLRTASNIAKGMIPGLDLNPKDLPDQFPDGKPTSGLGYLVGQRTAPYRGWYTPQADAWMAAAPQIELDRVTANYIGSDYVDRAARADAARAAQARRIADLDPDALTALVTADPSLAAALKTHRQTQRPTDVPATPVAAGWTPPPPAALTLAPAPKFGPPPPTTGPQQADSGQPATRPAVLDTPAGARIYQLLTAGVSRPKDLADQAGVGSSRVHEVLTDLAAAGLAAKPIHGQWIPIPKQSA</sequence>
<keyword evidence="2" id="KW-1133">Transmembrane helix</keyword>
<evidence type="ECO:0000259" key="3">
    <source>
        <dbReference type="SMART" id="SM00382"/>
    </source>
</evidence>
<dbReference type="SMART" id="SM00382">
    <property type="entry name" value="AAA"/>
    <property type="match status" value="1"/>
</dbReference>
<evidence type="ECO:0000313" key="5">
    <source>
        <dbReference type="Proteomes" id="UP000001549"/>
    </source>
</evidence>
<proteinExistence type="predicted"/>
<protein>
    <submittedName>
        <fullName evidence="4">AAA ATPase</fullName>
    </submittedName>
</protein>
<evidence type="ECO:0000256" key="2">
    <source>
        <dbReference type="SAM" id="Phobius"/>
    </source>
</evidence>
<feature type="region of interest" description="Disordered" evidence="1">
    <location>
        <begin position="595"/>
        <end position="651"/>
    </location>
</feature>
<dbReference type="Proteomes" id="UP000001549">
    <property type="component" value="Chromosome"/>
</dbReference>
<dbReference type="InterPro" id="IPR003593">
    <property type="entry name" value="AAA+_ATPase"/>
</dbReference>
<dbReference type="eggNOG" id="COG1378">
    <property type="taxonomic scope" value="Bacteria"/>
</dbReference>
<organism evidence="4 5">
    <name type="scientific">Candidatus Protofrankia datiscae</name>
    <dbReference type="NCBI Taxonomy" id="2716812"/>
    <lineage>
        <taxon>Bacteria</taxon>
        <taxon>Bacillati</taxon>
        <taxon>Actinomycetota</taxon>
        <taxon>Actinomycetes</taxon>
        <taxon>Frankiales</taxon>
        <taxon>Frankiaceae</taxon>
        <taxon>Protofrankia</taxon>
    </lineage>
</organism>
<feature type="domain" description="AAA+ ATPase" evidence="3">
    <location>
        <begin position="315"/>
        <end position="479"/>
    </location>
</feature>
<feature type="transmembrane region" description="Helical" evidence="2">
    <location>
        <begin position="80"/>
        <end position="96"/>
    </location>
</feature>
<accession>F8B0D8</accession>
<evidence type="ECO:0000313" key="4">
    <source>
        <dbReference type="EMBL" id="AEH08764.1"/>
    </source>
</evidence>
<keyword evidence="2" id="KW-0812">Transmembrane</keyword>
<dbReference type="AlphaFoldDB" id="F8B0D8"/>
<dbReference type="SUPFAM" id="SSF52540">
    <property type="entry name" value="P-loop containing nucleoside triphosphate hydrolases"/>
    <property type="match status" value="1"/>
</dbReference>
<feature type="transmembrane region" description="Helical" evidence="2">
    <location>
        <begin position="55"/>
        <end position="74"/>
    </location>
</feature>
<keyword evidence="5" id="KW-1185">Reference proteome</keyword>
<dbReference type="STRING" id="656024.FsymDg_1279"/>